<evidence type="ECO:0000259" key="5">
    <source>
        <dbReference type="PROSITE" id="PS50931"/>
    </source>
</evidence>
<comment type="caution">
    <text evidence="6">The sequence shown here is derived from an EMBL/GenBank/DDBJ whole genome shotgun (WGS) entry which is preliminary data.</text>
</comment>
<gene>
    <name evidence="6" type="ORF">I8J29_18275</name>
</gene>
<dbReference type="Pfam" id="PF00126">
    <property type="entry name" value="HTH_1"/>
    <property type="match status" value="1"/>
</dbReference>
<sequence length="307" mass="34357">MDIRQLHYFLEVARRQSFTKAAQALYVSQPTISKTIKTIEDELGVVLFERSGKRIVLTDAGEILLAQAQQMVRTFDDMTARLGELTEAKSGRIRIGLPPMVGVSFFPGVIGGFRERYPNIALQLFEYGAKRVEAEVAEGKLDIGVTLLPADPERFESFCFGKQRLLLVVSPAHRLAGRDAVRLAELSEDRFLLFHEDFVLHDRIIDACEREGFLPQAVYKSTQWDLISELAAVDLGIALLPERICRDLDRSRLRVIPTEPAIPWAPAMIWRRNAYLSYAARVWLAFARELLEGGNSAATGGVSPGPD</sequence>
<dbReference type="InterPro" id="IPR036390">
    <property type="entry name" value="WH_DNA-bd_sf"/>
</dbReference>
<keyword evidence="7" id="KW-1185">Reference proteome</keyword>
<dbReference type="RefSeq" id="WP_208848954.1">
    <property type="nucleotide sequence ID" value="NZ_JAGGDJ010000015.1"/>
</dbReference>
<dbReference type="PROSITE" id="PS50931">
    <property type="entry name" value="HTH_LYSR"/>
    <property type="match status" value="1"/>
</dbReference>
<dbReference type="InterPro" id="IPR000847">
    <property type="entry name" value="LysR_HTH_N"/>
</dbReference>
<dbReference type="InterPro" id="IPR050950">
    <property type="entry name" value="HTH-type_LysR_regulators"/>
</dbReference>
<evidence type="ECO:0000313" key="6">
    <source>
        <dbReference type="EMBL" id="MBO7746160.1"/>
    </source>
</evidence>
<dbReference type="PANTHER" id="PTHR30419">
    <property type="entry name" value="HTH-TYPE TRANSCRIPTIONAL REGULATOR YBHD"/>
    <property type="match status" value="1"/>
</dbReference>
<accession>A0ABS3WCW0</accession>
<comment type="similarity">
    <text evidence="1">Belongs to the LysR transcriptional regulatory family.</text>
</comment>
<feature type="domain" description="HTH lysR-type" evidence="5">
    <location>
        <begin position="1"/>
        <end position="58"/>
    </location>
</feature>
<dbReference type="CDD" id="cd08438">
    <property type="entry name" value="PBP2_CidR"/>
    <property type="match status" value="1"/>
</dbReference>
<keyword evidence="2" id="KW-0805">Transcription regulation</keyword>
<dbReference type="PRINTS" id="PR00039">
    <property type="entry name" value="HTHLYSR"/>
</dbReference>
<evidence type="ECO:0000313" key="7">
    <source>
        <dbReference type="Proteomes" id="UP000670947"/>
    </source>
</evidence>
<dbReference type="PANTHER" id="PTHR30419:SF8">
    <property type="entry name" value="NITROGEN ASSIMILATION TRANSCRIPTIONAL ACTIVATOR-RELATED"/>
    <property type="match status" value="1"/>
</dbReference>
<keyword evidence="4" id="KW-0804">Transcription</keyword>
<evidence type="ECO:0000256" key="2">
    <source>
        <dbReference type="ARBA" id="ARBA00023015"/>
    </source>
</evidence>
<dbReference type="Proteomes" id="UP000670947">
    <property type="component" value="Unassembled WGS sequence"/>
</dbReference>
<reference evidence="6 7" key="1">
    <citation type="submission" date="2021-03" db="EMBL/GenBank/DDBJ databases">
        <title>Paenibacillus artemisicola MWE-103 whole genome sequence.</title>
        <authorList>
            <person name="Ham Y.J."/>
        </authorList>
    </citation>
    <scope>NUCLEOTIDE SEQUENCE [LARGE SCALE GENOMIC DNA]</scope>
    <source>
        <strain evidence="6 7">MWE-103</strain>
    </source>
</reference>
<dbReference type="InterPro" id="IPR036388">
    <property type="entry name" value="WH-like_DNA-bd_sf"/>
</dbReference>
<dbReference type="SUPFAM" id="SSF46785">
    <property type="entry name" value="Winged helix' DNA-binding domain"/>
    <property type="match status" value="1"/>
</dbReference>
<dbReference type="Pfam" id="PF03466">
    <property type="entry name" value="LysR_substrate"/>
    <property type="match status" value="1"/>
</dbReference>
<evidence type="ECO:0000256" key="3">
    <source>
        <dbReference type="ARBA" id="ARBA00023125"/>
    </source>
</evidence>
<dbReference type="EMBL" id="JAGGDJ010000015">
    <property type="protein sequence ID" value="MBO7746160.1"/>
    <property type="molecule type" value="Genomic_DNA"/>
</dbReference>
<keyword evidence="3" id="KW-0238">DNA-binding</keyword>
<dbReference type="InterPro" id="IPR005119">
    <property type="entry name" value="LysR_subst-bd"/>
</dbReference>
<dbReference type="Gene3D" id="3.40.190.290">
    <property type="match status" value="1"/>
</dbReference>
<evidence type="ECO:0000256" key="4">
    <source>
        <dbReference type="ARBA" id="ARBA00023163"/>
    </source>
</evidence>
<evidence type="ECO:0000256" key="1">
    <source>
        <dbReference type="ARBA" id="ARBA00009437"/>
    </source>
</evidence>
<proteinExistence type="inferred from homology"/>
<dbReference type="SUPFAM" id="SSF53850">
    <property type="entry name" value="Periplasmic binding protein-like II"/>
    <property type="match status" value="1"/>
</dbReference>
<organism evidence="6 7">
    <name type="scientific">Paenibacillus artemisiicola</name>
    <dbReference type="NCBI Taxonomy" id="1172618"/>
    <lineage>
        <taxon>Bacteria</taxon>
        <taxon>Bacillati</taxon>
        <taxon>Bacillota</taxon>
        <taxon>Bacilli</taxon>
        <taxon>Bacillales</taxon>
        <taxon>Paenibacillaceae</taxon>
        <taxon>Paenibacillus</taxon>
    </lineage>
</organism>
<dbReference type="Gene3D" id="1.10.10.10">
    <property type="entry name" value="Winged helix-like DNA-binding domain superfamily/Winged helix DNA-binding domain"/>
    <property type="match status" value="1"/>
</dbReference>
<name>A0ABS3WCW0_9BACL</name>
<protein>
    <submittedName>
        <fullName evidence="6">LysR family transcriptional regulator</fullName>
    </submittedName>
</protein>